<comment type="similarity">
    <text evidence="3">Belongs to the IAP family.</text>
</comment>
<keyword evidence="7" id="KW-0646">Protease inhibitor</keyword>
<evidence type="ECO:0000256" key="1">
    <source>
        <dbReference type="ARBA" id="ARBA00000900"/>
    </source>
</evidence>
<dbReference type="GO" id="GO:0005634">
    <property type="term" value="C:nucleus"/>
    <property type="evidence" value="ECO:0007669"/>
    <property type="project" value="TreeGrafter"/>
</dbReference>
<evidence type="ECO:0000256" key="8">
    <source>
        <dbReference type="ARBA" id="ARBA00022703"/>
    </source>
</evidence>
<evidence type="ECO:0000256" key="4">
    <source>
        <dbReference type="ARBA" id="ARBA00012483"/>
    </source>
</evidence>
<protein>
    <recommendedName>
        <fullName evidence="4">RING-type E3 ubiquitin transferase</fullName>
        <ecNumber evidence="4">2.3.2.27</ecNumber>
    </recommendedName>
</protein>
<organism evidence="17 18">
    <name type="scientific">Hipposideros armiger</name>
    <name type="common">Great Himalayan leaf-nosed bat</name>
    <dbReference type="NCBI Taxonomy" id="186990"/>
    <lineage>
        <taxon>Eukaryota</taxon>
        <taxon>Metazoa</taxon>
        <taxon>Chordata</taxon>
        <taxon>Craniata</taxon>
        <taxon>Vertebrata</taxon>
        <taxon>Euteleostomi</taxon>
        <taxon>Mammalia</taxon>
        <taxon>Eutheria</taxon>
        <taxon>Laurasiatheria</taxon>
        <taxon>Chiroptera</taxon>
        <taxon>Yinpterochiroptera</taxon>
        <taxon>Rhinolophoidea</taxon>
        <taxon>Hipposideridae</taxon>
        <taxon>Hipposideros</taxon>
    </lineage>
</organism>
<keyword evidence="6" id="KW-0808">Transferase</keyword>
<dbReference type="PANTHER" id="PTHR10044:SF163">
    <property type="entry name" value="BACULOVIRAL IAP REPEAT-CONTAINING PROTEIN 7"/>
    <property type="match status" value="1"/>
</dbReference>
<reference evidence="18" key="1">
    <citation type="submission" date="2025-08" db="UniProtKB">
        <authorList>
            <consortium name="RefSeq"/>
        </authorList>
    </citation>
    <scope>IDENTIFICATION</scope>
    <source>
        <tissue evidence="18">Muscle</tissue>
    </source>
</reference>
<dbReference type="Gene3D" id="1.10.533.10">
    <property type="entry name" value="Death Domain, Fas"/>
    <property type="match status" value="1"/>
</dbReference>
<feature type="compositionally biased region" description="Basic and acidic residues" evidence="15">
    <location>
        <begin position="299"/>
        <end position="318"/>
    </location>
</feature>
<dbReference type="PROSITE" id="PS01282">
    <property type="entry name" value="BIR_REPEAT_1"/>
    <property type="match status" value="1"/>
</dbReference>
<feature type="region of interest" description="Disordered" evidence="15">
    <location>
        <begin position="278"/>
        <end position="318"/>
    </location>
</feature>
<dbReference type="InterPro" id="IPR001370">
    <property type="entry name" value="BIR_rpt"/>
</dbReference>
<evidence type="ECO:0000256" key="5">
    <source>
        <dbReference type="ARBA" id="ARBA00022490"/>
    </source>
</evidence>
<comment type="subcellular location">
    <subcellularLocation>
        <location evidence="2">Cytoplasm</location>
    </subcellularLocation>
</comment>
<dbReference type="GeneID" id="109380019"/>
<sequence length="376" mass="41471">MTPPRCRERVMLAATLAPSGKRRSPRSPWPLPNLGHCPALFSLLFEAKATADPRQGPGVRSPGASRVGTFRDWLSRGLVTAAELVSAGFSSMEPEDTTQCWGWSPELCRWAARGSPTRGHCVPHTLCGHVLGRDAGSALSWGGQDHVDGQILGQLQPLMEEEEEAGAGAAPSARPAFPEMSSHELRLASFYDWPLTAVVQPELLAAAGFFHTGQQDKVRCFFCYGGLQSWEQGDDPWTEHAKWFPRCEFLLQTKGRDFVCSVQESCCHLLSSWGSWEEPEDTAPSNHSAPVHPGPELPMPRRETQLEGAREPAARDTEEQLRRLREERTCKVCLDRSVGIVFVPCGHLVCAECAPNLQQCPICRAPVHSRVRTFLS</sequence>
<evidence type="ECO:0000256" key="3">
    <source>
        <dbReference type="ARBA" id="ARBA00006672"/>
    </source>
</evidence>
<dbReference type="SMART" id="SM00238">
    <property type="entry name" value="BIR"/>
    <property type="match status" value="1"/>
</dbReference>
<gene>
    <name evidence="18" type="primary">BIRC7</name>
</gene>
<dbReference type="Pfam" id="PF13920">
    <property type="entry name" value="zf-C3HC4_3"/>
    <property type="match status" value="1"/>
</dbReference>
<evidence type="ECO:0000256" key="10">
    <source>
        <dbReference type="ARBA" id="ARBA00022771"/>
    </source>
</evidence>
<dbReference type="SUPFAM" id="SSF57924">
    <property type="entry name" value="Inhibitor of apoptosis (IAP) repeat"/>
    <property type="match status" value="2"/>
</dbReference>
<dbReference type="RefSeq" id="XP_019492697.1">
    <property type="nucleotide sequence ID" value="XM_019637152.1"/>
</dbReference>
<evidence type="ECO:0000256" key="9">
    <source>
        <dbReference type="ARBA" id="ARBA00022723"/>
    </source>
</evidence>
<dbReference type="KEGG" id="hai:109380019"/>
<dbReference type="FunFam" id="3.30.40.10:FF:000184">
    <property type="entry name" value="Baculoviral IAP repeat containing 2"/>
    <property type="match status" value="1"/>
</dbReference>
<dbReference type="GO" id="GO:0030414">
    <property type="term" value="F:peptidase inhibitor activity"/>
    <property type="evidence" value="ECO:0007669"/>
    <property type="project" value="UniProtKB-KW"/>
</dbReference>
<dbReference type="SMART" id="SM00184">
    <property type="entry name" value="RING"/>
    <property type="match status" value="1"/>
</dbReference>
<dbReference type="InterPro" id="IPR017907">
    <property type="entry name" value="Znf_RING_CS"/>
</dbReference>
<dbReference type="FunFam" id="1.10.1170.10:FF:000002">
    <property type="entry name" value="Baculoviral IAP repeat containing 7"/>
    <property type="match status" value="1"/>
</dbReference>
<keyword evidence="9" id="KW-0479">Metal-binding</keyword>
<keyword evidence="17" id="KW-1185">Reference proteome</keyword>
<dbReference type="GO" id="GO:0061630">
    <property type="term" value="F:ubiquitin protein ligase activity"/>
    <property type="evidence" value="ECO:0007669"/>
    <property type="project" value="UniProtKB-EC"/>
</dbReference>
<dbReference type="PROSITE" id="PS00518">
    <property type="entry name" value="ZF_RING_1"/>
    <property type="match status" value="1"/>
</dbReference>
<dbReference type="PROSITE" id="PS50089">
    <property type="entry name" value="ZF_RING_2"/>
    <property type="match status" value="1"/>
</dbReference>
<dbReference type="InterPro" id="IPR050784">
    <property type="entry name" value="IAP"/>
</dbReference>
<dbReference type="GO" id="GO:0008270">
    <property type="term" value="F:zinc ion binding"/>
    <property type="evidence" value="ECO:0007669"/>
    <property type="project" value="UniProtKB-KW"/>
</dbReference>
<dbReference type="PROSITE" id="PS50143">
    <property type="entry name" value="BIR_REPEAT_2"/>
    <property type="match status" value="2"/>
</dbReference>
<name>A0A8B7QWM5_HIPAR</name>
<dbReference type="GO" id="GO:0031398">
    <property type="term" value="P:positive regulation of protein ubiquitination"/>
    <property type="evidence" value="ECO:0007669"/>
    <property type="project" value="UniProtKB-ARBA"/>
</dbReference>
<dbReference type="CDD" id="cd16713">
    <property type="entry name" value="RING-HC_BIRC2_3_7"/>
    <property type="match status" value="1"/>
</dbReference>
<evidence type="ECO:0000256" key="12">
    <source>
        <dbReference type="ARBA" id="ARBA00022833"/>
    </source>
</evidence>
<evidence type="ECO:0000256" key="7">
    <source>
        <dbReference type="ARBA" id="ARBA00022690"/>
    </source>
</evidence>
<dbReference type="PANTHER" id="PTHR10044">
    <property type="entry name" value="INHIBITOR OF APOPTOSIS"/>
    <property type="match status" value="1"/>
</dbReference>
<evidence type="ECO:0000256" key="6">
    <source>
        <dbReference type="ARBA" id="ARBA00022679"/>
    </source>
</evidence>
<keyword evidence="8" id="KW-0053">Apoptosis</keyword>
<dbReference type="Proteomes" id="UP000694851">
    <property type="component" value="Unplaced"/>
</dbReference>
<keyword evidence="11" id="KW-0833">Ubl conjugation pathway</keyword>
<evidence type="ECO:0000313" key="17">
    <source>
        <dbReference type="Proteomes" id="UP000694851"/>
    </source>
</evidence>
<dbReference type="Pfam" id="PF00653">
    <property type="entry name" value="BIR"/>
    <property type="match status" value="1"/>
</dbReference>
<dbReference type="GO" id="GO:0005737">
    <property type="term" value="C:cytoplasm"/>
    <property type="evidence" value="ECO:0007669"/>
    <property type="project" value="UniProtKB-SubCell"/>
</dbReference>
<evidence type="ECO:0000256" key="11">
    <source>
        <dbReference type="ARBA" id="ARBA00022786"/>
    </source>
</evidence>
<dbReference type="InterPro" id="IPR011029">
    <property type="entry name" value="DEATH-like_dom_sf"/>
</dbReference>
<evidence type="ECO:0000256" key="15">
    <source>
        <dbReference type="SAM" id="MobiDB-lite"/>
    </source>
</evidence>
<dbReference type="EC" id="2.3.2.27" evidence="4"/>
<keyword evidence="10 14" id="KW-0863">Zinc-finger</keyword>
<evidence type="ECO:0000313" key="18">
    <source>
        <dbReference type="RefSeq" id="XP_019492697.1"/>
    </source>
</evidence>
<dbReference type="CDD" id="cd00022">
    <property type="entry name" value="BIR"/>
    <property type="match status" value="1"/>
</dbReference>
<evidence type="ECO:0000256" key="14">
    <source>
        <dbReference type="PROSITE-ProRule" id="PRU00175"/>
    </source>
</evidence>
<evidence type="ECO:0000259" key="16">
    <source>
        <dbReference type="PROSITE" id="PS50089"/>
    </source>
</evidence>
<dbReference type="AlphaFoldDB" id="A0A8B7QWM5"/>
<keyword evidence="5" id="KW-0963">Cytoplasm</keyword>
<dbReference type="GO" id="GO:0051726">
    <property type="term" value="P:regulation of cell cycle"/>
    <property type="evidence" value="ECO:0007669"/>
    <property type="project" value="TreeGrafter"/>
</dbReference>
<proteinExistence type="inferred from homology"/>
<keyword evidence="13" id="KW-0832">Ubl conjugation</keyword>
<comment type="catalytic activity">
    <reaction evidence="1">
        <text>S-ubiquitinyl-[E2 ubiquitin-conjugating enzyme]-L-cysteine + [acceptor protein]-L-lysine = [E2 ubiquitin-conjugating enzyme]-L-cysteine + N(6)-ubiquitinyl-[acceptor protein]-L-lysine.</text>
        <dbReference type="EC" id="2.3.2.27"/>
    </reaction>
</comment>
<dbReference type="GO" id="GO:0043027">
    <property type="term" value="F:cysteine-type endopeptidase inhibitor activity involved in apoptotic process"/>
    <property type="evidence" value="ECO:0007669"/>
    <property type="project" value="TreeGrafter"/>
</dbReference>
<dbReference type="InterPro" id="IPR001841">
    <property type="entry name" value="Znf_RING"/>
</dbReference>
<dbReference type="OrthoDB" id="774873at2759"/>
<feature type="domain" description="RING-type" evidence="16">
    <location>
        <begin position="330"/>
        <end position="364"/>
    </location>
</feature>
<dbReference type="GO" id="GO:0006915">
    <property type="term" value="P:apoptotic process"/>
    <property type="evidence" value="ECO:0007669"/>
    <property type="project" value="UniProtKB-KW"/>
</dbReference>
<accession>A0A8B7QWM5</accession>
<keyword evidence="12" id="KW-0862">Zinc</keyword>
<dbReference type="Gene3D" id="1.10.1170.10">
    <property type="entry name" value="Inhibitor Of Apoptosis Protein (2mihbC-IAP-1), Chain A"/>
    <property type="match status" value="3"/>
</dbReference>
<evidence type="ECO:0000256" key="13">
    <source>
        <dbReference type="ARBA" id="ARBA00022843"/>
    </source>
</evidence>
<dbReference type="CTD" id="79444"/>
<dbReference type="GO" id="GO:0043066">
    <property type="term" value="P:negative regulation of apoptotic process"/>
    <property type="evidence" value="ECO:0007669"/>
    <property type="project" value="TreeGrafter"/>
</dbReference>
<dbReference type="FunFam" id="1.10.1170.10:FF:000003">
    <property type="entry name" value="E3 ubiquitin-protein ligase XIAP"/>
    <property type="match status" value="1"/>
</dbReference>
<evidence type="ECO:0000256" key="2">
    <source>
        <dbReference type="ARBA" id="ARBA00004496"/>
    </source>
</evidence>